<keyword evidence="2" id="KW-0597">Phosphoprotein</keyword>
<dbReference type="PANTHER" id="PTHR43775:SF51">
    <property type="entry name" value="INACTIVE PHENOLPHTHIOCEROL SYNTHESIS POLYKETIDE SYNTHASE TYPE I PKS1-RELATED"/>
    <property type="match status" value="1"/>
</dbReference>
<evidence type="ECO:0000256" key="1">
    <source>
        <dbReference type="ARBA" id="ARBA00022450"/>
    </source>
</evidence>
<dbReference type="Proteomes" id="UP000272474">
    <property type="component" value="Unassembled WGS sequence"/>
</dbReference>
<comment type="caution">
    <text evidence="6">The sequence shown here is derived from an EMBL/GenBank/DDBJ whole genome shotgun (WGS) entry which is preliminary data.</text>
</comment>
<keyword evidence="3" id="KW-0808">Transferase</keyword>
<sequence>DLTFLTVTHTDWSRFAPSFTAERPSPLLTGIPEVREALAEPEQDAETAGGEAEFVQRLAAMPEAERSRAMLDMVRTEAARTLGFESVADLPAGRAFREVGFDSVMAVELRNRLRTTTGLPLPAALVFDYPTPAAIATYLQAELFADAPATEENDPDAEIRAALAAIPISRLRKAGLLDMVLQLANGDAEPAPAPAASGEELSLDEMDAEALLRLATDETTNGD</sequence>
<dbReference type="Gene3D" id="1.10.1200.10">
    <property type="entry name" value="ACP-like"/>
    <property type="match status" value="1"/>
</dbReference>
<dbReference type="FunFam" id="1.10.1200.10:FF:000007">
    <property type="entry name" value="Probable polyketide synthase pks17"/>
    <property type="match status" value="1"/>
</dbReference>
<reference evidence="6 7" key="1">
    <citation type="journal article" date="2014" name="Int. J. Syst. Evol. Microbiol.">
        <title>Streptomyces hoynatensis sp. nov., isolated from deep marine sediment.</title>
        <authorList>
            <person name="Veyisoglu A."/>
            <person name="Sahin N."/>
        </authorList>
    </citation>
    <scope>NUCLEOTIDE SEQUENCE [LARGE SCALE GENOMIC DNA]</scope>
    <source>
        <strain evidence="6 7">KCTC 29097</strain>
    </source>
</reference>
<name>A0A3A9YCU4_9ACTN</name>
<keyword evidence="4" id="KW-0511">Multifunctional enzyme</keyword>
<feature type="non-terminal residue" evidence="6">
    <location>
        <position position="1"/>
    </location>
</feature>
<organism evidence="6 7">
    <name type="scientific">Streptomyces hoynatensis</name>
    <dbReference type="NCBI Taxonomy" id="1141874"/>
    <lineage>
        <taxon>Bacteria</taxon>
        <taxon>Bacillati</taxon>
        <taxon>Actinomycetota</taxon>
        <taxon>Actinomycetes</taxon>
        <taxon>Kitasatosporales</taxon>
        <taxon>Streptomycetaceae</taxon>
        <taxon>Streptomyces</taxon>
    </lineage>
</organism>
<proteinExistence type="predicted"/>
<evidence type="ECO:0000256" key="3">
    <source>
        <dbReference type="ARBA" id="ARBA00022679"/>
    </source>
</evidence>
<feature type="domain" description="Carrier" evidence="5">
    <location>
        <begin position="68"/>
        <end position="143"/>
    </location>
</feature>
<dbReference type="InterPro" id="IPR020806">
    <property type="entry name" value="PKS_PP-bd"/>
</dbReference>
<dbReference type="GO" id="GO:0006633">
    <property type="term" value="P:fatty acid biosynthetic process"/>
    <property type="evidence" value="ECO:0007669"/>
    <property type="project" value="TreeGrafter"/>
</dbReference>
<keyword evidence="7" id="KW-1185">Reference proteome</keyword>
<dbReference type="InterPro" id="IPR009081">
    <property type="entry name" value="PP-bd_ACP"/>
</dbReference>
<dbReference type="GO" id="GO:0004312">
    <property type="term" value="F:fatty acid synthase activity"/>
    <property type="evidence" value="ECO:0007669"/>
    <property type="project" value="TreeGrafter"/>
</dbReference>
<dbReference type="RefSeq" id="WP_241562752.1">
    <property type="nucleotide sequence ID" value="NZ_RBAL01000041.1"/>
</dbReference>
<dbReference type="PROSITE" id="PS00012">
    <property type="entry name" value="PHOSPHOPANTETHEINE"/>
    <property type="match status" value="1"/>
</dbReference>
<dbReference type="GO" id="GO:0031177">
    <property type="term" value="F:phosphopantetheine binding"/>
    <property type="evidence" value="ECO:0007669"/>
    <property type="project" value="InterPro"/>
</dbReference>
<evidence type="ECO:0000259" key="5">
    <source>
        <dbReference type="PROSITE" id="PS50075"/>
    </source>
</evidence>
<protein>
    <submittedName>
        <fullName evidence="6">Polyketide synthase subunit</fullName>
    </submittedName>
</protein>
<dbReference type="EMBL" id="RBAL01000041">
    <property type="protein sequence ID" value="RKN35048.1"/>
    <property type="molecule type" value="Genomic_DNA"/>
</dbReference>
<dbReference type="InterPro" id="IPR050091">
    <property type="entry name" value="PKS_NRPS_Biosynth_Enz"/>
</dbReference>
<dbReference type="SMART" id="SM00823">
    <property type="entry name" value="PKS_PP"/>
    <property type="match status" value="1"/>
</dbReference>
<dbReference type="InterPro" id="IPR006162">
    <property type="entry name" value="Ppantetheine_attach_site"/>
</dbReference>
<gene>
    <name evidence="6" type="ORF">D7294_31235</name>
</gene>
<dbReference type="SUPFAM" id="SSF47336">
    <property type="entry name" value="ACP-like"/>
    <property type="match status" value="1"/>
</dbReference>
<dbReference type="Pfam" id="PF00550">
    <property type="entry name" value="PP-binding"/>
    <property type="match status" value="1"/>
</dbReference>
<dbReference type="PANTHER" id="PTHR43775">
    <property type="entry name" value="FATTY ACID SYNTHASE"/>
    <property type="match status" value="1"/>
</dbReference>
<dbReference type="SMART" id="SM01294">
    <property type="entry name" value="PKS_PP_betabranch"/>
    <property type="match status" value="1"/>
</dbReference>
<evidence type="ECO:0000256" key="2">
    <source>
        <dbReference type="ARBA" id="ARBA00022553"/>
    </source>
</evidence>
<evidence type="ECO:0000313" key="6">
    <source>
        <dbReference type="EMBL" id="RKN35048.1"/>
    </source>
</evidence>
<dbReference type="AlphaFoldDB" id="A0A3A9YCU4"/>
<evidence type="ECO:0000256" key="4">
    <source>
        <dbReference type="ARBA" id="ARBA00023268"/>
    </source>
</evidence>
<dbReference type="InterPro" id="IPR036736">
    <property type="entry name" value="ACP-like_sf"/>
</dbReference>
<evidence type="ECO:0000313" key="7">
    <source>
        <dbReference type="Proteomes" id="UP000272474"/>
    </source>
</evidence>
<dbReference type="GO" id="GO:0017000">
    <property type="term" value="P:antibiotic biosynthetic process"/>
    <property type="evidence" value="ECO:0007669"/>
    <property type="project" value="UniProtKB-ARBA"/>
</dbReference>
<accession>A0A3A9YCU4</accession>
<keyword evidence="1" id="KW-0596">Phosphopantetheine</keyword>
<dbReference type="PROSITE" id="PS50075">
    <property type="entry name" value="CARRIER"/>
    <property type="match status" value="1"/>
</dbReference>